<accession>A0A382TWI6</accession>
<name>A0A382TWI6_9ZZZZ</name>
<evidence type="ECO:0000313" key="1">
    <source>
        <dbReference type="EMBL" id="SVD26082.1"/>
    </source>
</evidence>
<organism evidence="1">
    <name type="scientific">marine metagenome</name>
    <dbReference type="NCBI Taxonomy" id="408172"/>
    <lineage>
        <taxon>unclassified sequences</taxon>
        <taxon>metagenomes</taxon>
        <taxon>ecological metagenomes</taxon>
    </lineage>
</organism>
<reference evidence="1" key="1">
    <citation type="submission" date="2018-05" db="EMBL/GenBank/DDBJ databases">
        <authorList>
            <person name="Lanie J.A."/>
            <person name="Ng W.-L."/>
            <person name="Kazmierczak K.M."/>
            <person name="Andrzejewski T.M."/>
            <person name="Davidsen T.M."/>
            <person name="Wayne K.J."/>
            <person name="Tettelin H."/>
            <person name="Glass J.I."/>
            <person name="Rusch D."/>
            <person name="Podicherti R."/>
            <person name="Tsui H.-C.T."/>
            <person name="Winkler M.E."/>
        </authorList>
    </citation>
    <scope>NUCLEOTIDE SEQUENCE</scope>
</reference>
<proteinExistence type="predicted"/>
<dbReference type="AlphaFoldDB" id="A0A382TWI6"/>
<protein>
    <submittedName>
        <fullName evidence="1">Uncharacterized protein</fullName>
    </submittedName>
</protein>
<sequence>MVSYDKHGDFIQFNFGIWKLGVTIQFAVDN</sequence>
<gene>
    <name evidence="1" type="ORF">METZ01_LOCUS378936</name>
</gene>
<dbReference type="EMBL" id="UINC01139500">
    <property type="protein sequence ID" value="SVD26082.1"/>
    <property type="molecule type" value="Genomic_DNA"/>
</dbReference>